<dbReference type="EMBL" id="JARKIK010000022">
    <property type="protein sequence ID" value="KAK8744340.1"/>
    <property type="molecule type" value="Genomic_DNA"/>
</dbReference>
<gene>
    <name evidence="2" type="ORF">OTU49_000754</name>
</gene>
<sequence>MVETSKAWSNDPETSDSDLAPDETTISVGKMKANMQEMVIQAERERQKEQVKEARKRKQERNVLQQAEKKKRLMEESKKRLSKDILDAVVAEQKTQPKQKVKIIKTKRNSKTFNNDDDNSNDSPLDETIDEEGKITLQRGVKVRTLKEEIKKNVSIAEKAADFKKRALYGDKIKRITGRELQQMDVKQKKSGKAYIPPPKIVTQYI</sequence>
<feature type="compositionally biased region" description="Acidic residues" evidence="1">
    <location>
        <begin position="115"/>
        <end position="130"/>
    </location>
</feature>
<feature type="compositionally biased region" description="Basic residues" evidence="1">
    <location>
        <begin position="97"/>
        <end position="110"/>
    </location>
</feature>
<feature type="region of interest" description="Disordered" evidence="1">
    <location>
        <begin position="1"/>
        <end position="78"/>
    </location>
</feature>
<reference evidence="2 3" key="1">
    <citation type="journal article" date="2024" name="BMC Genomics">
        <title>Genome assembly of redclaw crayfish (Cherax quadricarinatus) provides insights into its immune adaptation and hypoxia tolerance.</title>
        <authorList>
            <person name="Liu Z."/>
            <person name="Zheng J."/>
            <person name="Li H."/>
            <person name="Fang K."/>
            <person name="Wang S."/>
            <person name="He J."/>
            <person name="Zhou D."/>
            <person name="Weng S."/>
            <person name="Chi M."/>
            <person name="Gu Z."/>
            <person name="He J."/>
            <person name="Li F."/>
            <person name="Wang M."/>
        </authorList>
    </citation>
    <scope>NUCLEOTIDE SEQUENCE [LARGE SCALE GENOMIC DNA]</scope>
    <source>
        <strain evidence="2">ZL_2023a</strain>
    </source>
</reference>
<dbReference type="Proteomes" id="UP001445076">
    <property type="component" value="Unassembled WGS sequence"/>
</dbReference>
<feature type="region of interest" description="Disordered" evidence="1">
    <location>
        <begin position="96"/>
        <end position="131"/>
    </location>
</feature>
<dbReference type="AlphaFoldDB" id="A0AAW0XXF5"/>
<evidence type="ECO:0000313" key="3">
    <source>
        <dbReference type="Proteomes" id="UP001445076"/>
    </source>
</evidence>
<organism evidence="2 3">
    <name type="scientific">Cherax quadricarinatus</name>
    <name type="common">Australian red claw crayfish</name>
    <dbReference type="NCBI Taxonomy" id="27406"/>
    <lineage>
        <taxon>Eukaryota</taxon>
        <taxon>Metazoa</taxon>
        <taxon>Ecdysozoa</taxon>
        <taxon>Arthropoda</taxon>
        <taxon>Crustacea</taxon>
        <taxon>Multicrustacea</taxon>
        <taxon>Malacostraca</taxon>
        <taxon>Eumalacostraca</taxon>
        <taxon>Eucarida</taxon>
        <taxon>Decapoda</taxon>
        <taxon>Pleocyemata</taxon>
        <taxon>Astacidea</taxon>
        <taxon>Parastacoidea</taxon>
        <taxon>Parastacidae</taxon>
        <taxon>Cherax</taxon>
    </lineage>
</organism>
<comment type="caution">
    <text evidence="2">The sequence shown here is derived from an EMBL/GenBank/DDBJ whole genome shotgun (WGS) entry which is preliminary data.</text>
</comment>
<evidence type="ECO:0008006" key="4">
    <source>
        <dbReference type="Google" id="ProtNLM"/>
    </source>
</evidence>
<protein>
    <recommendedName>
        <fullName evidence="4">Ribosome biogenesis protein NOP53</fullName>
    </recommendedName>
</protein>
<proteinExistence type="predicted"/>
<keyword evidence="3" id="KW-1185">Reference proteome</keyword>
<accession>A0AAW0XXF5</accession>
<name>A0AAW0XXF5_CHEQU</name>
<evidence type="ECO:0000256" key="1">
    <source>
        <dbReference type="SAM" id="MobiDB-lite"/>
    </source>
</evidence>
<feature type="compositionally biased region" description="Polar residues" evidence="1">
    <location>
        <begin position="1"/>
        <end position="12"/>
    </location>
</feature>
<evidence type="ECO:0000313" key="2">
    <source>
        <dbReference type="EMBL" id="KAK8744340.1"/>
    </source>
</evidence>
<feature type="compositionally biased region" description="Basic and acidic residues" evidence="1">
    <location>
        <begin position="42"/>
        <end position="53"/>
    </location>
</feature>